<dbReference type="EMBL" id="CCKQ01014551">
    <property type="protein sequence ID" value="CDW86333.1"/>
    <property type="molecule type" value="Genomic_DNA"/>
</dbReference>
<gene>
    <name evidence="1" type="primary">Contig1618.g1757</name>
    <name evidence="1" type="ORF">STYLEM_15427</name>
</gene>
<protein>
    <submittedName>
        <fullName evidence="1">Uncharacterized protein</fullName>
    </submittedName>
</protein>
<organism evidence="1 2">
    <name type="scientific">Stylonychia lemnae</name>
    <name type="common">Ciliate</name>
    <dbReference type="NCBI Taxonomy" id="5949"/>
    <lineage>
        <taxon>Eukaryota</taxon>
        <taxon>Sar</taxon>
        <taxon>Alveolata</taxon>
        <taxon>Ciliophora</taxon>
        <taxon>Intramacronucleata</taxon>
        <taxon>Spirotrichea</taxon>
        <taxon>Stichotrichia</taxon>
        <taxon>Sporadotrichida</taxon>
        <taxon>Oxytrichidae</taxon>
        <taxon>Stylonychinae</taxon>
        <taxon>Stylonychia</taxon>
    </lineage>
</organism>
<reference evidence="1 2" key="1">
    <citation type="submission" date="2014-06" db="EMBL/GenBank/DDBJ databases">
        <authorList>
            <person name="Swart Estienne"/>
        </authorList>
    </citation>
    <scope>NUCLEOTIDE SEQUENCE [LARGE SCALE GENOMIC DNA]</scope>
    <source>
        <strain evidence="1 2">130c</strain>
    </source>
</reference>
<evidence type="ECO:0000313" key="2">
    <source>
        <dbReference type="Proteomes" id="UP000039865"/>
    </source>
</evidence>
<dbReference type="Proteomes" id="UP000039865">
    <property type="component" value="Unassembled WGS sequence"/>
</dbReference>
<sequence length="278" mass="32628">MTKCLMKYLTCLNVPYVLIQQVKLVELGIVVICFVRSALKGMQEISNPLNVHYVEIPSKLGETSKQMTKRILSINDSGFFKQLMNKMRDEQLNKIQTQNKIDRIQQNLMMDTTLKSACSVSDNQFSTTSNTQLTHQLDPQKEEESSVQEIQQFQQRDQFMIENEDYDYSSSESFLLTNHPRFIIDPKDLIQSQDSILNFTLYLALYPNLKAKIFQSMETKKLVLCDINLKIRELKEIISIIYRYHDLTKKEIRIYLATQNHLEVNLLKFKFLRVKLSH</sequence>
<name>A0A078AZW4_STYLE</name>
<evidence type="ECO:0000313" key="1">
    <source>
        <dbReference type="EMBL" id="CDW86333.1"/>
    </source>
</evidence>
<proteinExistence type="predicted"/>
<dbReference type="AlphaFoldDB" id="A0A078AZW4"/>
<keyword evidence="2" id="KW-1185">Reference proteome</keyword>
<accession>A0A078AZW4</accession>
<dbReference type="InParanoid" id="A0A078AZW4"/>